<feature type="region of interest" description="Disordered" evidence="2">
    <location>
        <begin position="136"/>
        <end position="256"/>
    </location>
</feature>
<dbReference type="EMBL" id="GL883015">
    <property type="protein sequence ID" value="EGG19361.1"/>
    <property type="molecule type" value="Genomic_DNA"/>
</dbReference>
<feature type="compositionally biased region" description="Low complexity" evidence="2">
    <location>
        <begin position="210"/>
        <end position="226"/>
    </location>
</feature>
<reference evidence="5" key="1">
    <citation type="journal article" date="2011" name="Genome Res.">
        <title>Phylogeny-wide analysis of social amoeba genomes highlights ancient origins for complex intercellular communication.</title>
        <authorList>
            <person name="Heidel A.J."/>
            <person name="Lawal H.M."/>
            <person name="Felder M."/>
            <person name="Schilde C."/>
            <person name="Helps N.R."/>
            <person name="Tunggal B."/>
            <person name="Rivero F."/>
            <person name="John U."/>
            <person name="Schleicher M."/>
            <person name="Eichinger L."/>
            <person name="Platzer M."/>
            <person name="Noegel A.A."/>
            <person name="Schaap P."/>
            <person name="Gloeckner G."/>
        </authorList>
    </citation>
    <scope>NUCLEOTIDE SEQUENCE [LARGE SCALE GENOMIC DNA]</scope>
    <source>
        <strain evidence="5">SH3</strain>
    </source>
</reference>
<evidence type="ECO:0000313" key="5">
    <source>
        <dbReference type="Proteomes" id="UP000007797"/>
    </source>
</evidence>
<name>F4PY94_CACFS</name>
<evidence type="ECO:0000313" key="4">
    <source>
        <dbReference type="EMBL" id="EGG19361.1"/>
    </source>
</evidence>
<feature type="compositionally biased region" description="Low complexity" evidence="2">
    <location>
        <begin position="166"/>
        <end position="178"/>
    </location>
</feature>
<dbReference type="GO" id="GO:0043424">
    <property type="term" value="F:protein histidine kinase binding"/>
    <property type="evidence" value="ECO:0007669"/>
    <property type="project" value="InterPro"/>
</dbReference>
<dbReference type="GO" id="GO:0009927">
    <property type="term" value="F:histidine phosphotransfer kinase activity"/>
    <property type="evidence" value="ECO:0007669"/>
    <property type="project" value="EnsemblProtists"/>
</dbReference>
<dbReference type="KEGG" id="dfa:DFA_02148"/>
<dbReference type="GO" id="GO:0031288">
    <property type="term" value="P:sorocarp morphogenesis"/>
    <property type="evidence" value="ECO:0007669"/>
    <property type="project" value="EnsemblProtists"/>
</dbReference>
<dbReference type="InterPro" id="IPR045871">
    <property type="entry name" value="AHP1-5/YPD1"/>
</dbReference>
<dbReference type="GO" id="GO:0005634">
    <property type="term" value="C:nucleus"/>
    <property type="evidence" value="ECO:0007669"/>
    <property type="project" value="TreeGrafter"/>
</dbReference>
<protein>
    <submittedName>
        <fullName evidence="4">Hpt domain-containing protein</fullName>
    </submittedName>
</protein>
<dbReference type="PROSITE" id="PS50894">
    <property type="entry name" value="HPT"/>
    <property type="match status" value="1"/>
</dbReference>
<gene>
    <name evidence="4" type="primary">rdeA</name>
    <name evidence="4" type="ORF">DFA_02148</name>
</gene>
<dbReference type="Pfam" id="PF01627">
    <property type="entry name" value="Hpt"/>
    <property type="match status" value="1"/>
</dbReference>
<dbReference type="PANTHER" id="PTHR28242:SF52">
    <property type="entry name" value="PHOSPHORELAY INTERMEDIATE PROTEIN YPD1"/>
    <property type="match status" value="1"/>
</dbReference>
<dbReference type="AlphaFoldDB" id="F4PY94"/>
<feature type="domain" description="HPt" evidence="3">
    <location>
        <begin position="27"/>
        <end position="124"/>
    </location>
</feature>
<dbReference type="GeneID" id="14871431"/>
<accession>F4PY94</accession>
<dbReference type="Gene3D" id="1.20.120.160">
    <property type="entry name" value="HPT domain"/>
    <property type="match status" value="1"/>
</dbReference>
<proteinExistence type="predicted"/>
<keyword evidence="1" id="KW-0597">Phosphoprotein</keyword>
<dbReference type="InterPro" id="IPR036641">
    <property type="entry name" value="HPT_dom_sf"/>
</dbReference>
<dbReference type="OrthoDB" id="1673781at2759"/>
<evidence type="ECO:0000256" key="2">
    <source>
        <dbReference type="SAM" id="MobiDB-lite"/>
    </source>
</evidence>
<feature type="compositionally biased region" description="Low complexity" evidence="2">
    <location>
        <begin position="234"/>
        <end position="246"/>
    </location>
</feature>
<dbReference type="OMA" id="AYCKNDE"/>
<dbReference type="Proteomes" id="UP000007797">
    <property type="component" value="Unassembled WGS sequence"/>
</dbReference>
<feature type="modified residue" description="Phosphohistidine" evidence="1">
    <location>
        <position position="66"/>
    </location>
</feature>
<dbReference type="InterPro" id="IPR008207">
    <property type="entry name" value="Sig_transdc_His_kin_Hpt_dom"/>
</dbReference>
<dbReference type="GO" id="GO:0005829">
    <property type="term" value="C:cytosol"/>
    <property type="evidence" value="ECO:0007669"/>
    <property type="project" value="EnsemblProtists"/>
</dbReference>
<dbReference type="PANTHER" id="PTHR28242">
    <property type="entry name" value="PHOSPHORELAY INTERMEDIATE PROTEIN YPD1"/>
    <property type="match status" value="1"/>
</dbReference>
<dbReference type="GO" id="GO:0061128">
    <property type="term" value="P:positive regulation of chemotaxis to cAMP by DIF-2"/>
    <property type="evidence" value="ECO:0007669"/>
    <property type="project" value="EnsemblProtists"/>
</dbReference>
<evidence type="ECO:0000259" key="3">
    <source>
        <dbReference type="PROSITE" id="PS50894"/>
    </source>
</evidence>
<dbReference type="STRING" id="1054147.F4PY94"/>
<organism evidence="4 5">
    <name type="scientific">Cavenderia fasciculata</name>
    <name type="common">Slime mold</name>
    <name type="synonym">Dictyostelium fasciculatum</name>
    <dbReference type="NCBI Taxonomy" id="261658"/>
    <lineage>
        <taxon>Eukaryota</taxon>
        <taxon>Amoebozoa</taxon>
        <taxon>Evosea</taxon>
        <taxon>Eumycetozoa</taxon>
        <taxon>Dictyostelia</taxon>
        <taxon>Acytosteliales</taxon>
        <taxon>Cavenderiaceae</taxon>
        <taxon>Cavenderia</taxon>
    </lineage>
</organism>
<dbReference type="GO" id="GO:0030435">
    <property type="term" value="P:sporulation resulting in formation of a cellular spore"/>
    <property type="evidence" value="ECO:0007669"/>
    <property type="project" value="EnsemblProtists"/>
</dbReference>
<dbReference type="SUPFAM" id="SSF47226">
    <property type="entry name" value="Histidine-containing phosphotransfer domain, HPT domain"/>
    <property type="match status" value="1"/>
</dbReference>
<sequence>MASQDFSGPTPTDRFQKEVLADYSDGDQEFENELITSYIASVEEHLPKLDLSLKELDEKESVLHSHDIKGSSSYIGAESVRFLSGKIEHLCKDGHLKKASEHVQELQKEVTAVFIILRKHMNGESLELTKEDQDQIDAVGGGGTSSSSSATDTNNETKKEQPVETNEQQNDNNDNQQQKLDTSTTTKTASLPEKDSEKISPVTATETVVNNNNNNNQNNNNNNNSNHGDSSCDASTTSATTTASLSSPPPCKETFNTKNQTTATSETNNINNDNNSRCTSLKRVQRLFVIVFY</sequence>
<dbReference type="GO" id="GO:0000160">
    <property type="term" value="P:phosphorelay signal transduction system"/>
    <property type="evidence" value="ECO:0007669"/>
    <property type="project" value="EnsemblProtists"/>
</dbReference>
<keyword evidence="5" id="KW-1185">Reference proteome</keyword>
<feature type="compositionally biased region" description="Polar residues" evidence="2">
    <location>
        <begin position="179"/>
        <end position="189"/>
    </location>
</feature>
<dbReference type="RefSeq" id="XP_004357632.1">
    <property type="nucleotide sequence ID" value="XM_004357575.1"/>
</dbReference>
<evidence type="ECO:0000256" key="1">
    <source>
        <dbReference type="PROSITE-ProRule" id="PRU00110"/>
    </source>
</evidence>